<feature type="binding site" evidence="8">
    <location>
        <position position="213"/>
    </location>
    <ligand>
        <name>NADP(+)</name>
        <dbReference type="ChEBI" id="CHEBI:58349"/>
    </ligand>
</feature>
<keyword evidence="3 8" id="KW-0028">Amino-acid biosynthesis</keyword>
<gene>
    <name evidence="8 12" type="primary">aroE</name>
    <name evidence="12" type="ORF">V6255_14915</name>
</gene>
<comment type="pathway">
    <text evidence="1 8">Metabolic intermediate biosynthesis; chorismate biosynthesis; chorismate from D-erythrose 4-phosphate and phosphoenolpyruvate: step 4/7.</text>
</comment>
<dbReference type="Gene3D" id="3.40.50.10860">
    <property type="entry name" value="Leucine Dehydrogenase, chain A, domain 1"/>
    <property type="match status" value="1"/>
</dbReference>
<evidence type="ECO:0000259" key="9">
    <source>
        <dbReference type="Pfam" id="PF01488"/>
    </source>
</evidence>
<feature type="binding site" evidence="8">
    <location>
        <position position="86"/>
    </location>
    <ligand>
        <name>shikimate</name>
        <dbReference type="ChEBI" id="CHEBI:36208"/>
    </ligand>
</feature>
<proteinExistence type="inferred from homology"/>
<evidence type="ECO:0000313" key="13">
    <source>
        <dbReference type="Proteomes" id="UP001366060"/>
    </source>
</evidence>
<evidence type="ECO:0000256" key="6">
    <source>
        <dbReference type="ARBA" id="ARBA00023141"/>
    </source>
</evidence>
<dbReference type="EMBL" id="JBAKBA010000042">
    <property type="protein sequence ID" value="MEL0660429.1"/>
    <property type="molecule type" value="Genomic_DNA"/>
</dbReference>
<dbReference type="Pfam" id="PF01488">
    <property type="entry name" value="Shikimate_DH"/>
    <property type="match status" value="1"/>
</dbReference>
<evidence type="ECO:0000256" key="4">
    <source>
        <dbReference type="ARBA" id="ARBA00022857"/>
    </source>
</evidence>
<dbReference type="Pfam" id="PF08501">
    <property type="entry name" value="Shikimate_dh_N"/>
    <property type="match status" value="1"/>
</dbReference>
<dbReference type="InterPro" id="IPR022893">
    <property type="entry name" value="Shikimate_DH_fam"/>
</dbReference>
<reference evidence="12 13" key="1">
    <citation type="submission" date="2024-02" db="EMBL/GenBank/DDBJ databases">
        <title>Bacteria isolated from the canopy kelp, Nereocystis luetkeana.</title>
        <authorList>
            <person name="Pfister C.A."/>
            <person name="Younker I.T."/>
            <person name="Light S.H."/>
        </authorList>
    </citation>
    <scope>NUCLEOTIDE SEQUENCE [LARGE SCALE GENOMIC DNA]</scope>
    <source>
        <strain evidence="12 13">TI.2.07</strain>
    </source>
</reference>
<dbReference type="Proteomes" id="UP001366060">
    <property type="component" value="Unassembled WGS sequence"/>
</dbReference>
<dbReference type="PANTHER" id="PTHR21089">
    <property type="entry name" value="SHIKIMATE DEHYDROGENASE"/>
    <property type="match status" value="1"/>
</dbReference>
<dbReference type="Pfam" id="PF18317">
    <property type="entry name" value="SDH_C"/>
    <property type="match status" value="1"/>
</dbReference>
<feature type="domain" description="Shikimate dehydrogenase substrate binding N-terminal" evidence="10">
    <location>
        <begin position="6"/>
        <end position="88"/>
    </location>
</feature>
<comment type="caution">
    <text evidence="12">The sequence shown here is derived from an EMBL/GenBank/DDBJ whole genome shotgun (WGS) entry which is preliminary data.</text>
</comment>
<dbReference type="SUPFAM" id="SSF53223">
    <property type="entry name" value="Aminoacid dehydrogenase-like, N-terminal domain"/>
    <property type="match status" value="1"/>
</dbReference>
<dbReference type="Gene3D" id="3.40.50.720">
    <property type="entry name" value="NAD(P)-binding Rossmann-like Domain"/>
    <property type="match status" value="1"/>
</dbReference>
<dbReference type="InterPro" id="IPR036291">
    <property type="entry name" value="NAD(P)-bd_dom_sf"/>
</dbReference>
<evidence type="ECO:0000256" key="8">
    <source>
        <dbReference type="HAMAP-Rule" id="MF_00222"/>
    </source>
</evidence>
<dbReference type="GO" id="GO:0004764">
    <property type="term" value="F:shikimate 3-dehydrogenase (NADP+) activity"/>
    <property type="evidence" value="ECO:0007669"/>
    <property type="project" value="UniProtKB-EC"/>
</dbReference>
<feature type="binding site" evidence="8">
    <location>
        <begin position="14"/>
        <end position="16"/>
    </location>
    <ligand>
        <name>shikimate</name>
        <dbReference type="ChEBI" id="CHEBI:36208"/>
    </ligand>
</feature>
<dbReference type="NCBIfam" id="TIGR00507">
    <property type="entry name" value="aroE"/>
    <property type="match status" value="1"/>
</dbReference>
<sequence length="272" mass="28881">MDQYAVFGNPIKHSKSPFIHTLFANQTQQQMSYGIVEAPVDGFTEAVQAFFNSNAKGCNITAPFKEEAFQFAQSLTDRARLAGAVNTLKKTDDGLIIGDNTDGAGLVLDLKNNHVNLTDARILLLGAGGAARGVCSSLLAETPAKLTIANRTFEKAETLASIFKELGNISASGFNDLSGPFDLIINSTSAGLHGSLPNISTSLITPETAIYDMTYNAEVTAFNAWAKENGARLTIDGLGMLVGQAAESFAIWRGVKPGAKQVLTELRHNLAG</sequence>
<comment type="function">
    <text evidence="8">Involved in the biosynthesis of the chorismate, which leads to the biosynthesis of aromatic amino acids. Catalyzes the reversible NADPH linked reduction of 3-dehydroshikimate (DHSA) to yield shikimate (SA).</text>
</comment>
<name>A0ABU9HEZ7_9GAMM</name>
<dbReference type="InterPro" id="IPR013708">
    <property type="entry name" value="Shikimate_DH-bd_N"/>
</dbReference>
<feature type="binding site" evidence="8">
    <location>
        <position position="215"/>
    </location>
    <ligand>
        <name>shikimate</name>
        <dbReference type="ChEBI" id="CHEBI:36208"/>
    </ligand>
</feature>
<dbReference type="InterPro" id="IPR006151">
    <property type="entry name" value="Shikm_DH/Glu-tRNA_Rdtase"/>
</dbReference>
<dbReference type="InterPro" id="IPR041121">
    <property type="entry name" value="SDH_C"/>
</dbReference>
<evidence type="ECO:0000259" key="10">
    <source>
        <dbReference type="Pfam" id="PF08501"/>
    </source>
</evidence>
<organism evidence="12 13">
    <name type="scientific">Psychromonas arctica</name>
    <dbReference type="NCBI Taxonomy" id="168275"/>
    <lineage>
        <taxon>Bacteria</taxon>
        <taxon>Pseudomonadati</taxon>
        <taxon>Pseudomonadota</taxon>
        <taxon>Gammaproteobacteria</taxon>
        <taxon>Alteromonadales</taxon>
        <taxon>Psychromonadaceae</taxon>
        <taxon>Psychromonas</taxon>
    </lineage>
</organism>
<evidence type="ECO:0000256" key="5">
    <source>
        <dbReference type="ARBA" id="ARBA00023002"/>
    </source>
</evidence>
<dbReference type="SUPFAM" id="SSF51735">
    <property type="entry name" value="NAD(P)-binding Rossmann-fold domains"/>
    <property type="match status" value="1"/>
</dbReference>
<evidence type="ECO:0000256" key="1">
    <source>
        <dbReference type="ARBA" id="ARBA00004871"/>
    </source>
</evidence>
<evidence type="ECO:0000256" key="3">
    <source>
        <dbReference type="ARBA" id="ARBA00022605"/>
    </source>
</evidence>
<feature type="binding site" evidence="8">
    <location>
        <position position="77"/>
    </location>
    <ligand>
        <name>NADP(+)</name>
        <dbReference type="ChEBI" id="CHEBI:58349"/>
    </ligand>
</feature>
<comment type="similarity">
    <text evidence="8">Belongs to the shikimate dehydrogenase family.</text>
</comment>
<evidence type="ECO:0000259" key="11">
    <source>
        <dbReference type="Pfam" id="PF18317"/>
    </source>
</evidence>
<feature type="binding site" evidence="8">
    <location>
        <position position="102"/>
    </location>
    <ligand>
        <name>shikimate</name>
        <dbReference type="ChEBI" id="CHEBI:36208"/>
    </ligand>
</feature>
<dbReference type="InterPro" id="IPR011342">
    <property type="entry name" value="Shikimate_DH"/>
</dbReference>
<evidence type="ECO:0000256" key="7">
    <source>
        <dbReference type="ARBA" id="ARBA00049442"/>
    </source>
</evidence>
<feature type="binding site" evidence="8">
    <location>
        <begin position="126"/>
        <end position="130"/>
    </location>
    <ligand>
        <name>NADP(+)</name>
        <dbReference type="ChEBI" id="CHEBI:58349"/>
    </ligand>
</feature>
<keyword evidence="5 8" id="KW-0560">Oxidoreductase</keyword>
<dbReference type="CDD" id="cd01065">
    <property type="entry name" value="NAD_bind_Shikimate_DH"/>
    <property type="match status" value="1"/>
</dbReference>
<accession>A0ABU9HEZ7</accession>
<feature type="binding site" evidence="8">
    <location>
        <position position="244"/>
    </location>
    <ligand>
        <name>shikimate</name>
        <dbReference type="ChEBI" id="CHEBI:36208"/>
    </ligand>
</feature>
<protein>
    <recommendedName>
        <fullName evidence="2 8">Shikimate dehydrogenase (NADP(+))</fullName>
        <shortName evidence="8">SDH</shortName>
        <ecNumber evidence="2 8">1.1.1.25</ecNumber>
    </recommendedName>
</protein>
<dbReference type="NCBIfam" id="NF001310">
    <property type="entry name" value="PRK00258.1-2"/>
    <property type="match status" value="1"/>
</dbReference>
<feature type="domain" description="SDH C-terminal" evidence="11">
    <location>
        <begin position="237"/>
        <end position="266"/>
    </location>
</feature>
<feature type="binding site" evidence="8">
    <location>
        <position position="237"/>
    </location>
    <ligand>
        <name>NADP(+)</name>
        <dbReference type="ChEBI" id="CHEBI:58349"/>
    </ligand>
</feature>
<dbReference type="HAMAP" id="MF_00222">
    <property type="entry name" value="Shikimate_DH_AroE"/>
    <property type="match status" value="1"/>
</dbReference>
<dbReference type="EC" id="1.1.1.25" evidence="2 8"/>
<comment type="subunit">
    <text evidence="8">Homodimer.</text>
</comment>
<keyword evidence="6 8" id="KW-0057">Aromatic amino acid biosynthesis</keyword>
<dbReference type="PANTHER" id="PTHR21089:SF1">
    <property type="entry name" value="BIFUNCTIONAL 3-DEHYDROQUINATE DEHYDRATASE_SHIKIMATE DEHYDROGENASE, CHLOROPLASTIC"/>
    <property type="match status" value="1"/>
</dbReference>
<keyword evidence="4 8" id="KW-0521">NADP</keyword>
<dbReference type="InterPro" id="IPR046346">
    <property type="entry name" value="Aminoacid_DH-like_N_sf"/>
</dbReference>
<evidence type="ECO:0000256" key="2">
    <source>
        <dbReference type="ARBA" id="ARBA00012962"/>
    </source>
</evidence>
<dbReference type="RefSeq" id="WP_341628882.1">
    <property type="nucleotide sequence ID" value="NZ_JBAKBA010000042.1"/>
</dbReference>
<feature type="binding site" evidence="8">
    <location>
        <position position="61"/>
    </location>
    <ligand>
        <name>shikimate</name>
        <dbReference type="ChEBI" id="CHEBI:36208"/>
    </ligand>
</feature>
<evidence type="ECO:0000313" key="12">
    <source>
        <dbReference type="EMBL" id="MEL0660429.1"/>
    </source>
</evidence>
<comment type="catalytic activity">
    <reaction evidence="7 8">
        <text>shikimate + NADP(+) = 3-dehydroshikimate + NADPH + H(+)</text>
        <dbReference type="Rhea" id="RHEA:17737"/>
        <dbReference type="ChEBI" id="CHEBI:15378"/>
        <dbReference type="ChEBI" id="CHEBI:16630"/>
        <dbReference type="ChEBI" id="CHEBI:36208"/>
        <dbReference type="ChEBI" id="CHEBI:57783"/>
        <dbReference type="ChEBI" id="CHEBI:58349"/>
        <dbReference type="EC" id="1.1.1.25"/>
    </reaction>
</comment>
<feature type="binding site" evidence="8">
    <location>
        <begin position="150"/>
        <end position="155"/>
    </location>
    <ligand>
        <name>NADP(+)</name>
        <dbReference type="ChEBI" id="CHEBI:58349"/>
    </ligand>
</feature>
<feature type="active site" description="Proton acceptor" evidence="8">
    <location>
        <position position="65"/>
    </location>
</feature>
<feature type="domain" description="Quinate/shikimate 5-dehydrogenase/glutamyl-tRNA reductase" evidence="9">
    <location>
        <begin position="114"/>
        <end position="190"/>
    </location>
</feature>
<keyword evidence="13" id="KW-1185">Reference proteome</keyword>